<accession>A0ABV5AV68</accession>
<name>A0ABV5AV68_9BACL</name>
<comment type="caution">
    <text evidence="2">The sequence shown here is derived from an EMBL/GenBank/DDBJ whole genome shotgun (WGS) entry which is preliminary data.</text>
</comment>
<sequence>MCDDGKVVLEVKEVLDYLGIRYEKWREFSETHETHFQDQAEDPKDILPERHIK</sequence>
<keyword evidence="3" id="KW-1185">Reference proteome</keyword>
<reference evidence="2 3" key="1">
    <citation type="submission" date="2024-09" db="EMBL/GenBank/DDBJ databases">
        <title>Paenibacillus zeirhizospherea sp. nov., isolated from surface of the maize (Zea mays) roots in a horticulture field, Hungary.</title>
        <authorList>
            <person name="Marton D."/>
            <person name="Farkas M."/>
            <person name="Bedics A."/>
            <person name="Toth E."/>
            <person name="Tancsics A."/>
            <person name="Boka K."/>
            <person name="Maroti G."/>
            <person name="Kriszt B."/>
            <person name="Cserhati M."/>
        </authorList>
    </citation>
    <scope>NUCLEOTIDE SEQUENCE [LARGE SCALE GENOMIC DNA]</scope>
    <source>
        <strain evidence="2 3">KCTC 33519</strain>
    </source>
</reference>
<dbReference type="Proteomes" id="UP001580346">
    <property type="component" value="Unassembled WGS sequence"/>
</dbReference>
<feature type="region of interest" description="Disordered" evidence="1">
    <location>
        <begin position="33"/>
        <end position="53"/>
    </location>
</feature>
<evidence type="ECO:0000313" key="3">
    <source>
        <dbReference type="Proteomes" id="UP001580346"/>
    </source>
</evidence>
<evidence type="ECO:0000256" key="1">
    <source>
        <dbReference type="SAM" id="MobiDB-lite"/>
    </source>
</evidence>
<dbReference type="RefSeq" id="WP_375355949.1">
    <property type="nucleotide sequence ID" value="NZ_JBHHMI010000011.1"/>
</dbReference>
<organism evidence="2 3">
    <name type="scientific">Paenibacillus enshidis</name>
    <dbReference type="NCBI Taxonomy" id="1458439"/>
    <lineage>
        <taxon>Bacteria</taxon>
        <taxon>Bacillati</taxon>
        <taxon>Bacillota</taxon>
        <taxon>Bacilli</taxon>
        <taxon>Bacillales</taxon>
        <taxon>Paenibacillaceae</taxon>
        <taxon>Paenibacillus</taxon>
    </lineage>
</organism>
<gene>
    <name evidence="2" type="ORF">ACE41H_14165</name>
</gene>
<proteinExistence type="predicted"/>
<evidence type="ECO:0000313" key="2">
    <source>
        <dbReference type="EMBL" id="MFB5267910.1"/>
    </source>
</evidence>
<protein>
    <submittedName>
        <fullName evidence="2">Uncharacterized protein</fullName>
    </submittedName>
</protein>
<dbReference type="EMBL" id="JBHHMI010000011">
    <property type="protein sequence ID" value="MFB5267910.1"/>
    <property type="molecule type" value="Genomic_DNA"/>
</dbReference>